<keyword evidence="6" id="KW-0456">Lyase</keyword>
<dbReference type="InterPro" id="IPR051054">
    <property type="entry name" value="SorC_transcr_regulators"/>
</dbReference>
<dbReference type="InterPro" id="IPR037171">
    <property type="entry name" value="NagB/RpiA_transferase-like"/>
</dbReference>
<sequence length="319" mass="36581">MDLEFSDYESLLVKICEDYYLEDINISEIAKKYGITRYKALKYIEEAREKQLVTISINSPYARNYELEEIFKRHFKTNTYILKNSEDLSHHDLLFSKFAADYIQEFIKKAAVVALSWGDTVYKVIDQFKMCTRETLIFTQFIGEIGKYNSLAGSMRLVQKAAERYESAYLTLSIPLYVMNDTAREMMSLEPSLAATLTTAARADMLISGIGTLSSIDSVEPWSKHRKILFPNMGDAVGFLYGRPFTIEGEFIHSSDDKTFGLSLKEIFDIPKRIGICKSKFKAETCLGALKGNFFTDLFLDEKTAWKILSSLKKEEVFH</sequence>
<dbReference type="EMBL" id="JXLB01000001">
    <property type="protein sequence ID" value="OJG83987.1"/>
    <property type="molecule type" value="Genomic_DNA"/>
</dbReference>
<dbReference type="Gene3D" id="3.40.50.1360">
    <property type="match status" value="1"/>
</dbReference>
<dbReference type="OrthoDB" id="58802at2"/>
<dbReference type="InterPro" id="IPR007324">
    <property type="entry name" value="Sugar-bd_dom_put"/>
</dbReference>
<dbReference type="SUPFAM" id="SSF100950">
    <property type="entry name" value="NagB/RpiA/CoA transferase-like"/>
    <property type="match status" value="1"/>
</dbReference>
<evidence type="ECO:0000256" key="1">
    <source>
        <dbReference type="ARBA" id="ARBA00010466"/>
    </source>
</evidence>
<name>A0A1L8WSL0_9ENTE</name>
<comment type="similarity">
    <text evidence="1">Belongs to the SorC transcriptional regulatory family.</text>
</comment>
<protein>
    <submittedName>
        <fullName evidence="6">Citrate lyase transcriptional regulator CitI</fullName>
    </submittedName>
</protein>
<keyword evidence="3" id="KW-0238">DNA-binding</keyword>
<comment type="caution">
    <text evidence="6">The sequence shown here is derived from an EMBL/GenBank/DDBJ whole genome shotgun (WGS) entry which is preliminary data.</text>
</comment>
<dbReference type="Pfam" id="PF04198">
    <property type="entry name" value="Sugar-bind"/>
    <property type="match status" value="1"/>
</dbReference>
<dbReference type="GO" id="GO:0030246">
    <property type="term" value="F:carbohydrate binding"/>
    <property type="evidence" value="ECO:0007669"/>
    <property type="project" value="InterPro"/>
</dbReference>
<dbReference type="Proteomes" id="UP000182152">
    <property type="component" value="Unassembled WGS sequence"/>
</dbReference>
<dbReference type="PANTHER" id="PTHR34294:SF1">
    <property type="entry name" value="TRANSCRIPTIONAL REGULATOR LSRR"/>
    <property type="match status" value="1"/>
</dbReference>
<keyword evidence="2" id="KW-0805">Transcription regulation</keyword>
<evidence type="ECO:0000313" key="6">
    <source>
        <dbReference type="EMBL" id="OJG83987.1"/>
    </source>
</evidence>
<evidence type="ECO:0000313" key="7">
    <source>
        <dbReference type="Proteomes" id="UP000182152"/>
    </source>
</evidence>
<evidence type="ECO:0000256" key="2">
    <source>
        <dbReference type="ARBA" id="ARBA00023015"/>
    </source>
</evidence>
<evidence type="ECO:0000259" key="5">
    <source>
        <dbReference type="Pfam" id="PF04198"/>
    </source>
</evidence>
<evidence type="ECO:0000256" key="4">
    <source>
        <dbReference type="ARBA" id="ARBA00023163"/>
    </source>
</evidence>
<dbReference type="GO" id="GO:0003677">
    <property type="term" value="F:DNA binding"/>
    <property type="evidence" value="ECO:0007669"/>
    <property type="project" value="UniProtKB-KW"/>
</dbReference>
<dbReference type="STRING" id="150033.RV14_GL000164"/>
<dbReference type="PANTHER" id="PTHR34294">
    <property type="entry name" value="TRANSCRIPTIONAL REGULATOR-RELATED"/>
    <property type="match status" value="1"/>
</dbReference>
<proteinExistence type="inferred from homology"/>
<feature type="domain" description="Sugar-binding" evidence="5">
    <location>
        <begin position="60"/>
        <end position="310"/>
    </location>
</feature>
<gene>
    <name evidence="6" type="ORF">RV14_GL000164</name>
</gene>
<reference evidence="6 7" key="1">
    <citation type="submission" date="2014-12" db="EMBL/GenBank/DDBJ databases">
        <title>Draft genome sequences of 29 type strains of Enterococci.</title>
        <authorList>
            <person name="Zhong Z."/>
            <person name="Sun Z."/>
            <person name="Liu W."/>
            <person name="Zhang W."/>
            <person name="Zhang H."/>
        </authorList>
    </citation>
    <scope>NUCLEOTIDE SEQUENCE [LARGE SCALE GENOMIC DNA]</scope>
    <source>
        <strain evidence="6 7">DSM 15687</strain>
    </source>
</reference>
<keyword evidence="7" id="KW-1185">Reference proteome</keyword>
<dbReference type="Gene3D" id="1.10.10.60">
    <property type="entry name" value="Homeodomain-like"/>
    <property type="match status" value="1"/>
</dbReference>
<accession>A0A1L8WSL0</accession>
<organism evidence="6 7">
    <name type="scientific">Enterococcus ratti</name>
    <dbReference type="NCBI Taxonomy" id="150033"/>
    <lineage>
        <taxon>Bacteria</taxon>
        <taxon>Bacillati</taxon>
        <taxon>Bacillota</taxon>
        <taxon>Bacilli</taxon>
        <taxon>Lactobacillales</taxon>
        <taxon>Enterococcaceae</taxon>
        <taxon>Enterococcus</taxon>
    </lineage>
</organism>
<dbReference type="AlphaFoldDB" id="A0A1L8WSL0"/>
<dbReference type="RefSeq" id="WP_071854458.1">
    <property type="nucleotide sequence ID" value="NZ_JXLB01000001.1"/>
</dbReference>
<evidence type="ECO:0000256" key="3">
    <source>
        <dbReference type="ARBA" id="ARBA00023125"/>
    </source>
</evidence>
<dbReference type="GO" id="GO:0016829">
    <property type="term" value="F:lyase activity"/>
    <property type="evidence" value="ECO:0007669"/>
    <property type="project" value="UniProtKB-KW"/>
</dbReference>
<keyword evidence="4" id="KW-0804">Transcription</keyword>